<dbReference type="PANTHER" id="PTHR30086:SF20">
    <property type="entry name" value="ARGININE EXPORTER PROTEIN ARGO-RELATED"/>
    <property type="match status" value="1"/>
</dbReference>
<evidence type="ECO:0000256" key="5">
    <source>
        <dbReference type="ARBA" id="ARBA00023136"/>
    </source>
</evidence>
<comment type="subcellular location">
    <subcellularLocation>
        <location evidence="1">Cell membrane</location>
        <topology evidence="1">Multi-pass membrane protein</topology>
    </subcellularLocation>
</comment>
<feature type="transmembrane region" description="Helical" evidence="6">
    <location>
        <begin position="39"/>
        <end position="63"/>
    </location>
</feature>
<feature type="transmembrane region" description="Helical" evidence="6">
    <location>
        <begin position="147"/>
        <end position="169"/>
    </location>
</feature>
<keyword evidence="2" id="KW-1003">Cell membrane</keyword>
<dbReference type="InterPro" id="IPR001123">
    <property type="entry name" value="LeuE-type"/>
</dbReference>
<evidence type="ECO:0000256" key="1">
    <source>
        <dbReference type="ARBA" id="ARBA00004651"/>
    </source>
</evidence>
<evidence type="ECO:0000256" key="3">
    <source>
        <dbReference type="ARBA" id="ARBA00022692"/>
    </source>
</evidence>
<organism evidence="7 8">
    <name type="scientific">Lacticaseibacillus manihotivorans</name>
    <dbReference type="NCBI Taxonomy" id="88233"/>
    <lineage>
        <taxon>Bacteria</taxon>
        <taxon>Bacillati</taxon>
        <taxon>Bacillota</taxon>
        <taxon>Bacilli</taxon>
        <taxon>Lactobacillales</taxon>
        <taxon>Lactobacillaceae</taxon>
        <taxon>Lacticaseibacillus</taxon>
    </lineage>
</organism>
<dbReference type="Pfam" id="PF01810">
    <property type="entry name" value="LysE"/>
    <property type="match status" value="1"/>
</dbReference>
<evidence type="ECO:0000256" key="6">
    <source>
        <dbReference type="SAM" id="Phobius"/>
    </source>
</evidence>
<reference evidence="7 8" key="1">
    <citation type="submission" date="2019-10" db="EMBL/GenBank/DDBJ databases">
        <title>Genome sequencing of Lactobacillus manihotivorans.</title>
        <authorList>
            <person name="Kim K."/>
        </authorList>
    </citation>
    <scope>NUCLEOTIDE SEQUENCE [LARGE SCALE GENOMIC DNA]</scope>
    <source>
        <strain evidence="7 8">LM010</strain>
    </source>
</reference>
<dbReference type="RefSeq" id="WP_056963109.1">
    <property type="nucleotide sequence ID" value="NZ_CP045068.1"/>
</dbReference>
<evidence type="ECO:0000313" key="7">
    <source>
        <dbReference type="EMBL" id="QFQ90618.1"/>
    </source>
</evidence>
<feature type="transmembrane region" description="Helical" evidence="6">
    <location>
        <begin position="69"/>
        <end position="90"/>
    </location>
</feature>
<sequence>MLSVYLRGMLISIALVSSIGMQNLFVFNSAMANRLRRAFLIASFVWLTDTALTVVAFLGMGALITHYTWLKLIILFVGGGIVFWMGYGIFKGASATSLEGAVKPLPLKEAFVSAWAVAFANPQAIIDTSVSFGAMRSTLARGEVLPFLLGILSSTFLWFFGVTLIIGVLKNRLPRRFLMWVNLISGAIVMVYGCTLVWTAIKLLL</sequence>
<dbReference type="GO" id="GO:0005886">
    <property type="term" value="C:plasma membrane"/>
    <property type="evidence" value="ECO:0007669"/>
    <property type="project" value="UniProtKB-SubCell"/>
</dbReference>
<proteinExistence type="predicted"/>
<evidence type="ECO:0000256" key="4">
    <source>
        <dbReference type="ARBA" id="ARBA00022989"/>
    </source>
</evidence>
<dbReference type="Proteomes" id="UP000388452">
    <property type="component" value="Chromosome"/>
</dbReference>
<name>A0A5P8JNE4_9LACO</name>
<accession>A0A5P8JNE4</accession>
<dbReference type="GO" id="GO:0015171">
    <property type="term" value="F:amino acid transmembrane transporter activity"/>
    <property type="evidence" value="ECO:0007669"/>
    <property type="project" value="TreeGrafter"/>
</dbReference>
<feature type="transmembrane region" description="Helical" evidence="6">
    <location>
        <begin position="111"/>
        <end position="135"/>
    </location>
</feature>
<evidence type="ECO:0000256" key="2">
    <source>
        <dbReference type="ARBA" id="ARBA00022475"/>
    </source>
</evidence>
<keyword evidence="3 6" id="KW-0812">Transmembrane</keyword>
<protein>
    <submittedName>
        <fullName evidence="7">Amino acid transporter</fullName>
    </submittedName>
</protein>
<gene>
    <name evidence="7" type="ORF">LM010_03865</name>
</gene>
<feature type="transmembrane region" description="Helical" evidence="6">
    <location>
        <begin position="6"/>
        <end position="27"/>
    </location>
</feature>
<dbReference type="EMBL" id="CP045068">
    <property type="protein sequence ID" value="QFQ90618.1"/>
    <property type="molecule type" value="Genomic_DNA"/>
</dbReference>
<keyword evidence="5 6" id="KW-0472">Membrane</keyword>
<dbReference type="AlphaFoldDB" id="A0A5P8JNE4"/>
<keyword evidence="4 6" id="KW-1133">Transmembrane helix</keyword>
<feature type="transmembrane region" description="Helical" evidence="6">
    <location>
        <begin position="181"/>
        <end position="201"/>
    </location>
</feature>
<dbReference type="PANTHER" id="PTHR30086">
    <property type="entry name" value="ARGININE EXPORTER PROTEIN ARGO"/>
    <property type="match status" value="1"/>
</dbReference>
<evidence type="ECO:0000313" key="8">
    <source>
        <dbReference type="Proteomes" id="UP000388452"/>
    </source>
</evidence>